<organism evidence="2">
    <name type="scientific">hydrothermal vent metagenome</name>
    <dbReference type="NCBI Taxonomy" id="652676"/>
    <lineage>
        <taxon>unclassified sequences</taxon>
        <taxon>metagenomes</taxon>
        <taxon>ecological metagenomes</taxon>
    </lineage>
</organism>
<reference evidence="2" key="1">
    <citation type="submission" date="2018-06" db="EMBL/GenBank/DDBJ databases">
        <authorList>
            <person name="Zhirakovskaya E."/>
        </authorList>
    </citation>
    <scope>NUCLEOTIDE SEQUENCE</scope>
</reference>
<evidence type="ECO:0000313" key="2">
    <source>
        <dbReference type="EMBL" id="VAV89096.1"/>
    </source>
</evidence>
<dbReference type="Pfam" id="PF01464">
    <property type="entry name" value="SLT"/>
    <property type="match status" value="1"/>
</dbReference>
<dbReference type="SUPFAM" id="SSF53955">
    <property type="entry name" value="Lysozyme-like"/>
    <property type="match status" value="1"/>
</dbReference>
<dbReference type="Gene3D" id="1.10.530.10">
    <property type="match status" value="1"/>
</dbReference>
<gene>
    <name evidence="2" type="ORF">MNBD_ALPHA08-1572</name>
</gene>
<feature type="domain" description="Transglycosylase SLT" evidence="1">
    <location>
        <begin position="31"/>
        <end position="157"/>
    </location>
</feature>
<evidence type="ECO:0000259" key="1">
    <source>
        <dbReference type="Pfam" id="PF01464"/>
    </source>
</evidence>
<protein>
    <recommendedName>
        <fullName evidence="1">Transglycosylase SLT domain-containing protein</fullName>
    </recommendedName>
</protein>
<name>A0A3B0RJY2_9ZZZZ</name>
<accession>A0A3B0RJY2</accession>
<proteinExistence type="predicted"/>
<dbReference type="AlphaFoldDB" id="A0A3B0RJY2"/>
<dbReference type="InterPro" id="IPR023346">
    <property type="entry name" value="Lysozyme-like_dom_sf"/>
</dbReference>
<dbReference type="InterPro" id="IPR008258">
    <property type="entry name" value="Transglycosylase_SLT_dom_1"/>
</dbReference>
<dbReference type="EMBL" id="UOEC01000057">
    <property type="protein sequence ID" value="VAV89096.1"/>
    <property type="molecule type" value="Genomic_DNA"/>
</dbReference>
<sequence>MTTLMAVFSFSLPGSAIASTDLVCEKQMTIAAKKHGVPLGILYAIGLTETGRRNTLHPYALNISGKSVFPKSKDEALEKLLEAQNQGNKLIDLGCMQINIYYHARKFASAGDMLDPQQNVNYAALFLKKLFKREGTWTLAAARYHAGPNNLPAQKRYVCIVIRNLVASGFGQWTTNAKNFCK</sequence>